<dbReference type="SUPFAM" id="SSF69318">
    <property type="entry name" value="Integrin alpha N-terminal domain"/>
    <property type="match status" value="1"/>
</dbReference>
<name>A0ABV8SZN9_9GAMM</name>
<reference evidence="3" key="1">
    <citation type="journal article" date="2019" name="Int. J. Syst. Evol. Microbiol.">
        <title>The Global Catalogue of Microorganisms (GCM) 10K type strain sequencing project: providing services to taxonomists for standard genome sequencing and annotation.</title>
        <authorList>
            <consortium name="The Broad Institute Genomics Platform"/>
            <consortium name="The Broad Institute Genome Sequencing Center for Infectious Disease"/>
            <person name="Wu L."/>
            <person name="Ma J."/>
        </authorList>
    </citation>
    <scope>NUCLEOTIDE SEQUENCE [LARGE SCALE GENOMIC DNA]</scope>
    <source>
        <strain evidence="3">CGMCC 1.10759</strain>
    </source>
</reference>
<dbReference type="EMBL" id="JBHSDU010000014">
    <property type="protein sequence ID" value="MFC4312635.1"/>
    <property type="molecule type" value="Genomic_DNA"/>
</dbReference>
<keyword evidence="1" id="KW-0732">Signal</keyword>
<keyword evidence="3" id="KW-1185">Reference proteome</keyword>
<dbReference type="RefSeq" id="WP_380602203.1">
    <property type="nucleotide sequence ID" value="NZ_JBHSDU010000014.1"/>
</dbReference>
<organism evidence="2 3">
    <name type="scientific">Steroidobacter flavus</name>
    <dbReference type="NCBI Taxonomy" id="1842136"/>
    <lineage>
        <taxon>Bacteria</taxon>
        <taxon>Pseudomonadati</taxon>
        <taxon>Pseudomonadota</taxon>
        <taxon>Gammaproteobacteria</taxon>
        <taxon>Steroidobacterales</taxon>
        <taxon>Steroidobacteraceae</taxon>
        <taxon>Steroidobacter</taxon>
    </lineage>
</organism>
<proteinExistence type="predicted"/>
<evidence type="ECO:0008006" key="4">
    <source>
        <dbReference type="Google" id="ProtNLM"/>
    </source>
</evidence>
<gene>
    <name evidence="2" type="ORF">ACFPN2_26360</name>
</gene>
<evidence type="ECO:0000256" key="1">
    <source>
        <dbReference type="SAM" id="SignalP"/>
    </source>
</evidence>
<evidence type="ECO:0000313" key="2">
    <source>
        <dbReference type="EMBL" id="MFC4312635.1"/>
    </source>
</evidence>
<sequence>MAGKIQAFRRSGWLAAALALGAQATLVSSAVAQPDPRLALRSAGYTTYIGDIDHDGDIDVLVKAKTRFVMIDLEMAVPIVVKPSSPTFLLRAASGGYSIEVDPPRSITNDAAWTPGNFDLTFGDVTGTGAQTLLLRGRTAGATSFLITPSLSTGQPQLLQTLTPAALGVDLGGAASEVTLEDKDSDGQTDLVVRSNGTVIAVLIARDDGTFAKDTSSEAGPLMAWRVFCASLDDGNIEAALANIATSSRGQYQTALVNLGTAITGLTQNWVGIKTVEVAPTYAILSVTQSLGENLQYQVVMVKEDAQWRVDLF</sequence>
<evidence type="ECO:0000313" key="3">
    <source>
        <dbReference type="Proteomes" id="UP001595904"/>
    </source>
</evidence>
<feature type="chain" id="PRO_5046910216" description="VCBS repeat-containing protein" evidence="1">
    <location>
        <begin position="33"/>
        <end position="313"/>
    </location>
</feature>
<accession>A0ABV8SZN9</accession>
<protein>
    <recommendedName>
        <fullName evidence="4">VCBS repeat-containing protein</fullName>
    </recommendedName>
</protein>
<comment type="caution">
    <text evidence="2">The sequence shown here is derived from an EMBL/GenBank/DDBJ whole genome shotgun (WGS) entry which is preliminary data.</text>
</comment>
<feature type="signal peptide" evidence="1">
    <location>
        <begin position="1"/>
        <end position="32"/>
    </location>
</feature>
<dbReference type="InterPro" id="IPR028994">
    <property type="entry name" value="Integrin_alpha_N"/>
</dbReference>
<dbReference type="Proteomes" id="UP001595904">
    <property type="component" value="Unassembled WGS sequence"/>
</dbReference>